<evidence type="ECO:0000256" key="3">
    <source>
        <dbReference type="ARBA" id="ARBA00022989"/>
    </source>
</evidence>
<reference evidence="7" key="1">
    <citation type="submission" date="2023-10" db="EMBL/GenBank/DDBJ databases">
        <title>Genome assembly of Pristionchus species.</title>
        <authorList>
            <person name="Yoshida K."/>
            <person name="Sommer R.J."/>
        </authorList>
    </citation>
    <scope>NUCLEOTIDE SEQUENCE</scope>
    <source>
        <strain evidence="7">RS5133</strain>
    </source>
</reference>
<evidence type="ECO:0000256" key="1">
    <source>
        <dbReference type="ARBA" id="ARBA00004370"/>
    </source>
</evidence>
<comment type="subcellular location">
    <subcellularLocation>
        <location evidence="1">Membrane</location>
    </subcellularLocation>
</comment>
<keyword evidence="3 5" id="KW-1133">Transmembrane helix</keyword>
<dbReference type="AlphaFoldDB" id="A0AAV5VQK1"/>
<dbReference type="SUPFAM" id="SSF81321">
    <property type="entry name" value="Family A G protein-coupled receptor-like"/>
    <property type="match status" value="1"/>
</dbReference>
<evidence type="ECO:0000256" key="2">
    <source>
        <dbReference type="ARBA" id="ARBA00022692"/>
    </source>
</evidence>
<evidence type="ECO:0000313" key="7">
    <source>
        <dbReference type="EMBL" id="GMT21716.1"/>
    </source>
</evidence>
<feature type="transmembrane region" description="Helical" evidence="5">
    <location>
        <begin position="12"/>
        <end position="37"/>
    </location>
</feature>
<dbReference type="PANTHER" id="PTHR22718:SF25">
    <property type="entry name" value="G-PROTEIN COUPLED RECEPTORS FAMILY 1 PROFILE DOMAIN-CONTAINING PROTEIN"/>
    <property type="match status" value="1"/>
</dbReference>
<dbReference type="EMBL" id="BTSY01000004">
    <property type="protein sequence ID" value="GMT21716.1"/>
    <property type="molecule type" value="Genomic_DNA"/>
</dbReference>
<gene>
    <name evidence="7" type="ORF">PFISCL1PPCAC_13013</name>
</gene>
<keyword evidence="8" id="KW-1185">Reference proteome</keyword>
<dbReference type="GO" id="GO:0016020">
    <property type="term" value="C:membrane"/>
    <property type="evidence" value="ECO:0007669"/>
    <property type="project" value="UniProtKB-SubCell"/>
</dbReference>
<dbReference type="PANTHER" id="PTHR22718">
    <property type="entry name" value="SERPENTINE RECEPTOR, CLASS X"/>
    <property type="match status" value="1"/>
</dbReference>
<feature type="non-terminal residue" evidence="7">
    <location>
        <position position="326"/>
    </location>
</feature>
<dbReference type="Gene3D" id="1.20.1070.10">
    <property type="entry name" value="Rhodopsin 7-helix transmembrane proteins"/>
    <property type="match status" value="1"/>
</dbReference>
<dbReference type="Pfam" id="PF04789">
    <property type="entry name" value="DUF621"/>
    <property type="match status" value="1"/>
</dbReference>
<evidence type="ECO:0000259" key="6">
    <source>
        <dbReference type="PROSITE" id="PS50262"/>
    </source>
</evidence>
<dbReference type="Proteomes" id="UP001432322">
    <property type="component" value="Unassembled WGS sequence"/>
</dbReference>
<feature type="transmembrane region" description="Helical" evidence="5">
    <location>
        <begin position="187"/>
        <end position="209"/>
    </location>
</feature>
<keyword evidence="2 5" id="KW-0812">Transmembrane</keyword>
<evidence type="ECO:0000256" key="4">
    <source>
        <dbReference type="ARBA" id="ARBA00023136"/>
    </source>
</evidence>
<feature type="transmembrane region" description="Helical" evidence="5">
    <location>
        <begin position="95"/>
        <end position="116"/>
    </location>
</feature>
<evidence type="ECO:0000313" key="8">
    <source>
        <dbReference type="Proteomes" id="UP001432322"/>
    </source>
</evidence>
<sequence length="326" mass="36677">TGIVGDRYPGKFVALLIIESIAALVVAISNAVVIVVYLYGWKRLMKNNFYVVVSNLIVFTSLKCIIELGFIVPYYVLRNEEEKPVSLSIAEYELIIFNLSVLADYGVLFFSALIAVNRYLTVAISTSNKPQRMPTVVSCVFTWLCSGAIPLLYFVCECKYDYSFYLKLYYNRCEKSTPFLEIVLKCLIYLTYACTVAVLALYLLIFIFLRRKQRANLNRENLGTSRHAFLQMRLLRQSVVVFTLYTGSMLCVFLLTHVSIGAGKLFEVAYAENLLNLSIAAVYPICFLVMSGEMKSVLISRFITSRSSAVASVSPHPNRSSNNGAN</sequence>
<organism evidence="7 8">
    <name type="scientific">Pristionchus fissidentatus</name>
    <dbReference type="NCBI Taxonomy" id="1538716"/>
    <lineage>
        <taxon>Eukaryota</taxon>
        <taxon>Metazoa</taxon>
        <taxon>Ecdysozoa</taxon>
        <taxon>Nematoda</taxon>
        <taxon>Chromadorea</taxon>
        <taxon>Rhabditida</taxon>
        <taxon>Rhabditina</taxon>
        <taxon>Diplogasteromorpha</taxon>
        <taxon>Diplogasteroidea</taxon>
        <taxon>Neodiplogasteridae</taxon>
        <taxon>Pristionchus</taxon>
    </lineage>
</organism>
<name>A0AAV5VQK1_9BILA</name>
<feature type="transmembrane region" description="Helical" evidence="5">
    <location>
        <begin position="136"/>
        <end position="155"/>
    </location>
</feature>
<dbReference type="CDD" id="cd00637">
    <property type="entry name" value="7tm_classA_rhodopsin-like"/>
    <property type="match status" value="1"/>
</dbReference>
<dbReference type="InterPro" id="IPR006874">
    <property type="entry name" value="DUF621"/>
</dbReference>
<feature type="transmembrane region" description="Helical" evidence="5">
    <location>
        <begin position="274"/>
        <end position="292"/>
    </location>
</feature>
<evidence type="ECO:0000256" key="5">
    <source>
        <dbReference type="SAM" id="Phobius"/>
    </source>
</evidence>
<accession>A0AAV5VQK1</accession>
<protein>
    <recommendedName>
        <fullName evidence="6">G-protein coupled receptors family 1 profile domain-containing protein</fullName>
    </recommendedName>
</protein>
<comment type="caution">
    <text evidence="7">The sequence shown here is derived from an EMBL/GenBank/DDBJ whole genome shotgun (WGS) entry which is preliminary data.</text>
</comment>
<dbReference type="InterPro" id="IPR017452">
    <property type="entry name" value="GPCR_Rhodpsn_7TM"/>
</dbReference>
<keyword evidence="4 5" id="KW-0472">Membrane</keyword>
<feature type="transmembrane region" description="Helical" evidence="5">
    <location>
        <begin position="239"/>
        <end position="262"/>
    </location>
</feature>
<feature type="non-terminal residue" evidence="7">
    <location>
        <position position="1"/>
    </location>
</feature>
<dbReference type="PROSITE" id="PS50262">
    <property type="entry name" value="G_PROTEIN_RECEP_F1_2"/>
    <property type="match status" value="1"/>
</dbReference>
<feature type="transmembrane region" description="Helical" evidence="5">
    <location>
        <begin position="49"/>
        <end position="75"/>
    </location>
</feature>
<feature type="domain" description="G-protein coupled receptors family 1 profile" evidence="6">
    <location>
        <begin position="29"/>
        <end position="287"/>
    </location>
</feature>
<proteinExistence type="predicted"/>